<dbReference type="InterPro" id="IPR036388">
    <property type="entry name" value="WH-like_DNA-bd_sf"/>
</dbReference>
<dbReference type="InterPro" id="IPR013324">
    <property type="entry name" value="RNA_pol_sigma_r3/r4-like"/>
</dbReference>
<evidence type="ECO:0000256" key="2">
    <source>
        <dbReference type="ARBA" id="ARBA00023015"/>
    </source>
</evidence>
<dbReference type="Pfam" id="PF04542">
    <property type="entry name" value="Sigma70_r2"/>
    <property type="match status" value="1"/>
</dbReference>
<comment type="similarity">
    <text evidence="1">Belongs to the sigma-70 factor family. ECF subfamily.</text>
</comment>
<evidence type="ECO:0000259" key="6">
    <source>
        <dbReference type="Pfam" id="PF08281"/>
    </source>
</evidence>
<dbReference type="PANTHER" id="PTHR43133">
    <property type="entry name" value="RNA POLYMERASE ECF-TYPE SIGMA FACTO"/>
    <property type="match status" value="1"/>
</dbReference>
<evidence type="ECO:0000313" key="8">
    <source>
        <dbReference type="Proteomes" id="UP000595691"/>
    </source>
</evidence>
<accession>A0ABX7E1A8</accession>
<keyword evidence="4" id="KW-0804">Transcription</keyword>
<dbReference type="InterPro" id="IPR007627">
    <property type="entry name" value="RNA_pol_sigma70_r2"/>
</dbReference>
<evidence type="ECO:0000256" key="4">
    <source>
        <dbReference type="ARBA" id="ARBA00023163"/>
    </source>
</evidence>
<dbReference type="InterPro" id="IPR013325">
    <property type="entry name" value="RNA_pol_sigma_r2"/>
</dbReference>
<dbReference type="InterPro" id="IPR014284">
    <property type="entry name" value="RNA_pol_sigma-70_dom"/>
</dbReference>
<organism evidence="7 8">
    <name type="scientific">Heyndrickxia vini</name>
    <dbReference type="NCBI Taxonomy" id="1476025"/>
    <lineage>
        <taxon>Bacteria</taxon>
        <taxon>Bacillati</taxon>
        <taxon>Bacillota</taxon>
        <taxon>Bacilli</taxon>
        <taxon>Bacillales</taxon>
        <taxon>Bacillaceae</taxon>
        <taxon>Heyndrickxia</taxon>
    </lineage>
</organism>
<sequence>MYSNDFEEIYNQYSDKVYSYLFLLVKNKELAEDLTQETFYKAYKKRNTFKSESNISTWLIKIGRNLTYDFFRRKKLLKFLPIEKYQEKSIYNETPPEILIKGEEVEMVYRAINSLKLEYQEVIILRKIKEFSIKETSTILGWSEVRVKNTTVRAIAALRKNLSEKGAAFDENFIEIG</sequence>
<dbReference type="InterPro" id="IPR013249">
    <property type="entry name" value="RNA_pol_sigma70_r4_t2"/>
</dbReference>
<dbReference type="Proteomes" id="UP000595691">
    <property type="component" value="Chromosome"/>
</dbReference>
<dbReference type="CDD" id="cd06171">
    <property type="entry name" value="Sigma70_r4"/>
    <property type="match status" value="1"/>
</dbReference>
<protein>
    <submittedName>
        <fullName evidence="7">Sigma-70 family RNA polymerase sigma factor</fullName>
    </submittedName>
</protein>
<evidence type="ECO:0000256" key="1">
    <source>
        <dbReference type="ARBA" id="ARBA00010641"/>
    </source>
</evidence>
<dbReference type="Pfam" id="PF08281">
    <property type="entry name" value="Sigma70_r4_2"/>
    <property type="match status" value="1"/>
</dbReference>
<dbReference type="EMBL" id="CP065425">
    <property type="protein sequence ID" value="QQZ09317.1"/>
    <property type="molecule type" value="Genomic_DNA"/>
</dbReference>
<reference evidence="7 8" key="1">
    <citation type="submission" date="2020-11" db="EMBL/GenBank/DDBJ databases">
        <title>Taxonomic evaluation of the Bacillus sporothermodurans group of bacteria based on whole genome sequences.</title>
        <authorList>
            <person name="Fiedler G."/>
            <person name="Herbstmann A.-D."/>
            <person name="Doll E."/>
            <person name="Wenning M."/>
            <person name="Brinks E."/>
            <person name="Kabisch J."/>
            <person name="Breitenwieser F."/>
            <person name="Lappann M."/>
            <person name="Boehnlein C."/>
            <person name="Franz C."/>
        </authorList>
    </citation>
    <scope>NUCLEOTIDE SEQUENCE [LARGE SCALE GENOMIC DNA]</scope>
    <source>
        <strain evidence="7 8">JCM 19841</strain>
    </source>
</reference>
<dbReference type="Gene3D" id="1.10.10.10">
    <property type="entry name" value="Winged helix-like DNA-binding domain superfamily/Winged helix DNA-binding domain"/>
    <property type="match status" value="1"/>
</dbReference>
<feature type="domain" description="RNA polymerase sigma-70 region 2" evidence="5">
    <location>
        <begin position="9"/>
        <end position="75"/>
    </location>
</feature>
<dbReference type="RefSeq" id="WP_202778332.1">
    <property type="nucleotide sequence ID" value="NZ_CP065425.1"/>
</dbReference>
<name>A0ABX7E1A8_9BACI</name>
<gene>
    <name evidence="7" type="ORF">I5776_20545</name>
</gene>
<dbReference type="SUPFAM" id="SSF88946">
    <property type="entry name" value="Sigma2 domain of RNA polymerase sigma factors"/>
    <property type="match status" value="1"/>
</dbReference>
<dbReference type="SUPFAM" id="SSF88659">
    <property type="entry name" value="Sigma3 and sigma4 domains of RNA polymerase sigma factors"/>
    <property type="match status" value="1"/>
</dbReference>
<evidence type="ECO:0000259" key="5">
    <source>
        <dbReference type="Pfam" id="PF04542"/>
    </source>
</evidence>
<evidence type="ECO:0000256" key="3">
    <source>
        <dbReference type="ARBA" id="ARBA00023082"/>
    </source>
</evidence>
<keyword evidence="2" id="KW-0805">Transcription regulation</keyword>
<feature type="domain" description="RNA polymerase sigma factor 70 region 4 type 2" evidence="6">
    <location>
        <begin position="107"/>
        <end position="158"/>
    </location>
</feature>
<dbReference type="PANTHER" id="PTHR43133:SF60">
    <property type="entry name" value="RNA POLYMERASE SIGMA FACTOR SIGV"/>
    <property type="match status" value="1"/>
</dbReference>
<dbReference type="InterPro" id="IPR039425">
    <property type="entry name" value="RNA_pol_sigma-70-like"/>
</dbReference>
<keyword evidence="3" id="KW-0731">Sigma factor</keyword>
<dbReference type="Gene3D" id="1.10.1740.10">
    <property type="match status" value="1"/>
</dbReference>
<evidence type="ECO:0000313" key="7">
    <source>
        <dbReference type="EMBL" id="QQZ09317.1"/>
    </source>
</evidence>
<keyword evidence="8" id="KW-1185">Reference proteome</keyword>
<dbReference type="NCBIfam" id="TIGR02937">
    <property type="entry name" value="sigma70-ECF"/>
    <property type="match status" value="1"/>
</dbReference>
<proteinExistence type="inferred from homology"/>